<sequence>MSPVEEETATPTISTEDPVRQTARNPAASRLLSPTLNVVPLDSNDDNLERAQARAARIASIRRKSVVAVGPASPPFRSNLLNHEQVMDLLNNCLKLASENKINQKNTWELNLIDHLSEIIQTKPEVDDAETNFQKLFWSKASCTLEAGVKIYSLRVDSLHSEAYKVLGGINRVGREHENENVAEGNQVHDRTEQEEGLSRKDIERKLSPLSTLETSFEALNIRKFDAAFTVDPLYHQTSAQFDEGGAKGLLLNNLGICGNCRVLFDSFEVPEKCILNDTESGQSDMIDLSFAKEYLDLMMINMPKKADISPTLRVIMDQFGDKNHRLHNEVSVEEHSIGHDETDDVDYPNLEGDFCPDVFDHDDHISVVDDNSKSADVDFSSHREDIAEYSFQDPDTNIKVDEIANFLSFGLGFTSKTNAWAGPDYWKYKKSKGSEQVLGSVEKQETTKKAKVKKIATDIDFSKSIDMEFPNIFDPPKNRKSLLLPSKRASCNITLPEDCHYKPESLAKLFLLPEVMCFGKKSRKLHDEPGESNDGASWDKESVNNDQCDDGNFNSDIDDPGSLVRLPRQVNKVDIKYDKVSKQVDVHALKETLWTSIHSSVEMFDPEEASQKSVSLKQVMHRLWDTSPTDSQKDISPHLFFICLLHLANEHDLILNHHPDFDDVDIIVPGPAFAK</sequence>
<proteinExistence type="inferred from homology"/>
<evidence type="ECO:0000256" key="6">
    <source>
        <dbReference type="ARBA" id="ARBA00022490"/>
    </source>
</evidence>
<evidence type="ECO:0000256" key="2">
    <source>
        <dbReference type="ARBA" id="ARBA00004496"/>
    </source>
</evidence>
<keyword evidence="8 11" id="KW-0498">Mitosis</keyword>
<name>A0AAV7GMG0_DENCH</name>
<dbReference type="GO" id="GO:0000796">
    <property type="term" value="C:condensin complex"/>
    <property type="evidence" value="ECO:0007669"/>
    <property type="project" value="InterPro"/>
</dbReference>
<evidence type="ECO:0000256" key="5">
    <source>
        <dbReference type="ARBA" id="ARBA00022454"/>
    </source>
</evidence>
<evidence type="ECO:0000256" key="3">
    <source>
        <dbReference type="ARBA" id="ARBA00009471"/>
    </source>
</evidence>
<dbReference type="GO" id="GO:0051301">
    <property type="term" value="P:cell division"/>
    <property type="evidence" value="ECO:0007669"/>
    <property type="project" value="UniProtKB-KW"/>
</dbReference>
<evidence type="ECO:0000313" key="13">
    <source>
        <dbReference type="EMBL" id="KAH0462989.1"/>
    </source>
</evidence>
<keyword evidence="14" id="KW-1185">Reference proteome</keyword>
<keyword evidence="10 11" id="KW-0131">Cell cycle</keyword>
<comment type="subcellular location">
    <subcellularLocation>
        <location evidence="1">Chromosome</location>
    </subcellularLocation>
    <subcellularLocation>
        <location evidence="2">Cytoplasm</location>
    </subcellularLocation>
</comment>
<keyword evidence="9 11" id="KW-0226">DNA condensation</keyword>
<comment type="function">
    <text evidence="11">Regulatory subunit of the condensin complex, a complex required for conversion of interphase chromatin into mitotic-like condense chromosomes.</text>
</comment>
<comment type="similarity">
    <text evidence="3 11">Belongs to the CND2 (condensin subunit 2) family.</text>
</comment>
<keyword evidence="7 11" id="KW-0132">Cell division</keyword>
<evidence type="ECO:0000256" key="1">
    <source>
        <dbReference type="ARBA" id="ARBA00004286"/>
    </source>
</evidence>
<evidence type="ECO:0000256" key="7">
    <source>
        <dbReference type="ARBA" id="ARBA00022618"/>
    </source>
</evidence>
<keyword evidence="6" id="KW-0963">Cytoplasm</keyword>
<feature type="region of interest" description="Disordered" evidence="12">
    <location>
        <begin position="1"/>
        <end position="28"/>
    </location>
</feature>
<feature type="region of interest" description="Disordered" evidence="12">
    <location>
        <begin position="525"/>
        <end position="561"/>
    </location>
</feature>
<evidence type="ECO:0000256" key="11">
    <source>
        <dbReference type="PIRNR" id="PIRNR017126"/>
    </source>
</evidence>
<dbReference type="EMBL" id="JAGFBR010000008">
    <property type="protein sequence ID" value="KAH0462989.1"/>
    <property type="molecule type" value="Genomic_DNA"/>
</dbReference>
<dbReference type="GO" id="GO:0005737">
    <property type="term" value="C:cytoplasm"/>
    <property type="evidence" value="ECO:0007669"/>
    <property type="project" value="UniProtKB-SubCell"/>
</dbReference>
<evidence type="ECO:0000256" key="12">
    <source>
        <dbReference type="SAM" id="MobiDB-lite"/>
    </source>
</evidence>
<protein>
    <recommendedName>
        <fullName evidence="4 11">Condensin complex subunit 2</fullName>
    </recommendedName>
</protein>
<evidence type="ECO:0000313" key="14">
    <source>
        <dbReference type="Proteomes" id="UP000775213"/>
    </source>
</evidence>
<evidence type="ECO:0000256" key="4">
    <source>
        <dbReference type="ARBA" id="ARBA00016065"/>
    </source>
</evidence>
<keyword evidence="5" id="KW-0158">Chromosome</keyword>
<evidence type="ECO:0000256" key="10">
    <source>
        <dbReference type="ARBA" id="ARBA00023306"/>
    </source>
</evidence>
<dbReference type="InterPro" id="IPR022816">
    <property type="entry name" value="Condensin_barren_su2"/>
</dbReference>
<gene>
    <name evidence="13" type="ORF">IEQ34_007571</name>
</gene>
<evidence type="ECO:0000256" key="8">
    <source>
        <dbReference type="ARBA" id="ARBA00022776"/>
    </source>
</evidence>
<dbReference type="GO" id="GO:0003682">
    <property type="term" value="F:chromatin binding"/>
    <property type="evidence" value="ECO:0007669"/>
    <property type="project" value="TreeGrafter"/>
</dbReference>
<reference evidence="13 14" key="1">
    <citation type="journal article" date="2021" name="Hortic Res">
        <title>Chromosome-scale assembly of the Dendrobium chrysotoxum genome enhances the understanding of orchid evolution.</title>
        <authorList>
            <person name="Zhang Y."/>
            <person name="Zhang G.Q."/>
            <person name="Zhang D."/>
            <person name="Liu X.D."/>
            <person name="Xu X.Y."/>
            <person name="Sun W.H."/>
            <person name="Yu X."/>
            <person name="Zhu X."/>
            <person name="Wang Z.W."/>
            <person name="Zhao X."/>
            <person name="Zhong W.Y."/>
            <person name="Chen H."/>
            <person name="Yin W.L."/>
            <person name="Huang T."/>
            <person name="Niu S.C."/>
            <person name="Liu Z.J."/>
        </authorList>
    </citation>
    <scope>NUCLEOTIDE SEQUENCE [LARGE SCALE GENOMIC DNA]</scope>
    <source>
        <strain evidence="13">Lindl</strain>
    </source>
</reference>
<dbReference type="PANTHER" id="PTHR13108:SF9">
    <property type="entry name" value="CONDENSIN COMPLEX SUBUNIT 2"/>
    <property type="match status" value="1"/>
</dbReference>
<dbReference type="PANTHER" id="PTHR13108">
    <property type="entry name" value="CONDENSIN COMPLEX SUBUNIT 2"/>
    <property type="match status" value="1"/>
</dbReference>
<dbReference type="Proteomes" id="UP000775213">
    <property type="component" value="Unassembled WGS sequence"/>
</dbReference>
<organism evidence="13 14">
    <name type="scientific">Dendrobium chrysotoxum</name>
    <name type="common">Orchid</name>
    <dbReference type="NCBI Taxonomy" id="161865"/>
    <lineage>
        <taxon>Eukaryota</taxon>
        <taxon>Viridiplantae</taxon>
        <taxon>Streptophyta</taxon>
        <taxon>Embryophyta</taxon>
        <taxon>Tracheophyta</taxon>
        <taxon>Spermatophyta</taxon>
        <taxon>Magnoliopsida</taxon>
        <taxon>Liliopsida</taxon>
        <taxon>Asparagales</taxon>
        <taxon>Orchidaceae</taxon>
        <taxon>Epidendroideae</taxon>
        <taxon>Malaxideae</taxon>
        <taxon>Dendrobiinae</taxon>
        <taxon>Dendrobium</taxon>
    </lineage>
</organism>
<comment type="caution">
    <text evidence="13">The sequence shown here is derived from an EMBL/GenBank/DDBJ whole genome shotgun (WGS) entry which is preliminary data.</text>
</comment>
<evidence type="ECO:0000256" key="9">
    <source>
        <dbReference type="ARBA" id="ARBA00023067"/>
    </source>
</evidence>
<dbReference type="Pfam" id="PF05786">
    <property type="entry name" value="Cnd2"/>
    <property type="match status" value="1"/>
</dbReference>
<dbReference type="GO" id="GO:0007076">
    <property type="term" value="P:mitotic chromosome condensation"/>
    <property type="evidence" value="ECO:0007669"/>
    <property type="project" value="InterPro"/>
</dbReference>
<accession>A0AAV7GMG0</accession>
<dbReference type="PIRSF" id="PIRSF017126">
    <property type="entry name" value="Condensin_H"/>
    <property type="match status" value="1"/>
</dbReference>
<dbReference type="AlphaFoldDB" id="A0AAV7GMG0"/>